<evidence type="ECO:0000256" key="2">
    <source>
        <dbReference type="SAM" id="SignalP"/>
    </source>
</evidence>
<feature type="signal peptide" evidence="2">
    <location>
        <begin position="1"/>
        <end position="24"/>
    </location>
</feature>
<dbReference type="NCBIfam" id="NF047765">
    <property type="entry name" value="LIC_13387_fam"/>
    <property type="match status" value="1"/>
</dbReference>
<keyword evidence="2" id="KW-0732">Signal</keyword>
<dbReference type="EMBL" id="WBUI01000001">
    <property type="protein sequence ID" value="KAB2935180.1"/>
    <property type="molecule type" value="Genomic_DNA"/>
</dbReference>
<feature type="chain" id="PRO_5032647637" evidence="2">
    <location>
        <begin position="25"/>
        <end position="135"/>
    </location>
</feature>
<reference evidence="3 4" key="1">
    <citation type="submission" date="2019-10" db="EMBL/GenBank/DDBJ databases">
        <title>Extracellular Electron Transfer in a Candidatus Methanoperedens spp. Enrichment Culture.</title>
        <authorList>
            <person name="Berger S."/>
            <person name="Rangel Shaw D."/>
            <person name="Berben T."/>
            <person name="In 'T Zandt M."/>
            <person name="Frank J."/>
            <person name="Reimann J."/>
            <person name="Jetten M.S.M."/>
            <person name="Welte C.U."/>
        </authorList>
    </citation>
    <scope>NUCLEOTIDE SEQUENCE [LARGE SCALE GENOMIC DNA]</scope>
    <source>
        <strain evidence="3">SB12</strain>
    </source>
</reference>
<sequence>MFKQKTLLRIAAFLTLFTAAGHTAGTFMPIPTEQVGLIAAYRTMAETMIPMPIGSPQSIADVFFGNNLVTSLFLLIAGLHLIFAFPERRSLLLLGTGLGAIALISAVYFFPLPAICTGLASVLTIAAARQTDRTA</sequence>
<evidence type="ECO:0000313" key="4">
    <source>
        <dbReference type="Proteomes" id="UP000460298"/>
    </source>
</evidence>
<keyword evidence="1" id="KW-0812">Transmembrane</keyword>
<proteinExistence type="predicted"/>
<comment type="caution">
    <text evidence="3">The sequence shown here is derived from an EMBL/GenBank/DDBJ whole genome shotgun (WGS) entry which is preliminary data.</text>
</comment>
<evidence type="ECO:0000256" key="1">
    <source>
        <dbReference type="SAM" id="Phobius"/>
    </source>
</evidence>
<dbReference type="InterPro" id="IPR058068">
    <property type="entry name" value="LIC_13387-like"/>
</dbReference>
<feature type="transmembrane region" description="Helical" evidence="1">
    <location>
        <begin position="63"/>
        <end position="84"/>
    </location>
</feature>
<dbReference type="Proteomes" id="UP000460298">
    <property type="component" value="Unassembled WGS sequence"/>
</dbReference>
<evidence type="ECO:0000313" key="3">
    <source>
        <dbReference type="EMBL" id="KAB2935180.1"/>
    </source>
</evidence>
<feature type="transmembrane region" description="Helical" evidence="1">
    <location>
        <begin position="91"/>
        <end position="110"/>
    </location>
</feature>
<gene>
    <name evidence="3" type="ORF">F9K24_00195</name>
</gene>
<keyword evidence="1" id="KW-0472">Membrane</keyword>
<protein>
    <submittedName>
        <fullName evidence="3">Uncharacterized protein</fullName>
    </submittedName>
</protein>
<keyword evidence="1" id="KW-1133">Transmembrane helix</keyword>
<organism evidence="3 4">
    <name type="scientific">Leptonema illini</name>
    <dbReference type="NCBI Taxonomy" id="183"/>
    <lineage>
        <taxon>Bacteria</taxon>
        <taxon>Pseudomonadati</taxon>
        <taxon>Spirochaetota</taxon>
        <taxon>Spirochaetia</taxon>
        <taxon>Leptospirales</taxon>
        <taxon>Leptospiraceae</taxon>
        <taxon>Leptonema</taxon>
    </lineage>
</organism>
<dbReference type="AlphaFoldDB" id="A0A833M079"/>
<accession>A0A833M079</accession>
<name>A0A833M079_9LEPT</name>